<dbReference type="EMBL" id="JAFBDT010000022">
    <property type="protein sequence ID" value="MBM7562569.1"/>
    <property type="molecule type" value="Genomic_DNA"/>
</dbReference>
<dbReference type="Proteomes" id="UP000767854">
    <property type="component" value="Unassembled WGS sequence"/>
</dbReference>
<sequence length="477" mass="52198">MRKYENYVQKIKSDVLTEVSKYAFKNLIEQAPLEIPKGLFPGPDPTHRCCVFHERAITEKMVELAIGQSSKPERLIEVIDIACDQCPVNRFTVTETCRACIAHRCVGACPVDAITIISGKAVIDYDKCIECGRCKDACPYGAISDVMRPCKRLCPTGAIEIDAQKKAVINYDLCISCGACVYGCPFGAIQEISELVKVIQALESSKKNVYAMLAPSFVTQFQFVELGKVITGLKKLGFKDVVEVALGADAVTLHESEELKHVLSQGKSLTSSCCPGFVNYIGLKFPELMHHVSTTVSPMTAMSRLIKAIDTDAITVFIGPCIAKKSEKNRQKDTDYVLTFEELAAMIDARSMNLSEMDPSPLDNASLYGRSFAASGGVGASIAAHLRESGESSVTIETADGIKACDRALKLLKVKKHNFEFLEGMACEGGCIKGPVTMHYGPKDLRAIKDYANSAHETRSKDAAWVFEQHKIDLETH</sequence>
<dbReference type="InterPro" id="IPR004108">
    <property type="entry name" value="Fe_hydrogenase_lsu_C"/>
</dbReference>
<dbReference type="Gene3D" id="3.40.950.10">
    <property type="entry name" value="Fe-only Hydrogenase (Larger Subunit), Chain L, domain 3"/>
    <property type="match status" value="1"/>
</dbReference>
<comment type="caution">
    <text evidence="5">The sequence shown here is derived from an EMBL/GenBank/DDBJ whole genome shotgun (WGS) entry which is preliminary data.</text>
</comment>
<dbReference type="InterPro" id="IPR017896">
    <property type="entry name" value="4Fe4S_Fe-S-bd"/>
</dbReference>
<evidence type="ECO:0000259" key="4">
    <source>
        <dbReference type="PROSITE" id="PS51379"/>
    </source>
</evidence>
<keyword evidence="2" id="KW-0408">Iron</keyword>
<evidence type="ECO:0000256" key="1">
    <source>
        <dbReference type="ARBA" id="ARBA00022723"/>
    </source>
</evidence>
<evidence type="ECO:0000313" key="5">
    <source>
        <dbReference type="EMBL" id="MBM7562569.1"/>
    </source>
</evidence>
<dbReference type="Pfam" id="PF00037">
    <property type="entry name" value="Fer4"/>
    <property type="match status" value="2"/>
</dbReference>
<keyword evidence="3" id="KW-0411">Iron-sulfur</keyword>
<name>A0ABS2MT17_9FIRM</name>
<feature type="domain" description="4Fe-4S ferredoxin-type" evidence="4">
    <location>
        <begin position="165"/>
        <end position="194"/>
    </location>
</feature>
<proteinExistence type="predicted"/>
<dbReference type="PROSITE" id="PS51379">
    <property type="entry name" value="4FE4S_FER_2"/>
    <property type="match status" value="2"/>
</dbReference>
<dbReference type="RefSeq" id="WP_204664998.1">
    <property type="nucleotide sequence ID" value="NZ_JAFBDT010000022.1"/>
</dbReference>
<dbReference type="CDD" id="cd10549">
    <property type="entry name" value="MtMvhB_like"/>
    <property type="match status" value="1"/>
</dbReference>
<dbReference type="InterPro" id="IPR050340">
    <property type="entry name" value="Cytosolic_Fe-S_CAF"/>
</dbReference>
<dbReference type="NCBIfam" id="TIGR04105">
    <property type="entry name" value="FeFe_hydrog_B1"/>
    <property type="match status" value="1"/>
</dbReference>
<gene>
    <name evidence="5" type="ORF">JOC49_002130</name>
</gene>
<keyword evidence="6" id="KW-1185">Reference proteome</keyword>
<evidence type="ECO:0000256" key="3">
    <source>
        <dbReference type="ARBA" id="ARBA00023014"/>
    </source>
</evidence>
<dbReference type="PROSITE" id="PS00198">
    <property type="entry name" value="4FE4S_FER_1"/>
    <property type="match status" value="2"/>
</dbReference>
<keyword evidence="1" id="KW-0479">Metal-binding</keyword>
<evidence type="ECO:0000313" key="6">
    <source>
        <dbReference type="Proteomes" id="UP000767854"/>
    </source>
</evidence>
<evidence type="ECO:0000256" key="2">
    <source>
        <dbReference type="ARBA" id="ARBA00023004"/>
    </source>
</evidence>
<dbReference type="Pfam" id="PF02906">
    <property type="entry name" value="Fe_hyd_lg_C"/>
    <property type="match status" value="1"/>
</dbReference>
<dbReference type="InterPro" id="IPR017900">
    <property type="entry name" value="4Fe4S_Fe_S_CS"/>
</dbReference>
<dbReference type="Gene3D" id="3.30.70.20">
    <property type="match status" value="2"/>
</dbReference>
<feature type="domain" description="4Fe-4S ferredoxin-type" evidence="4">
    <location>
        <begin position="119"/>
        <end position="149"/>
    </location>
</feature>
<dbReference type="SUPFAM" id="SSF54862">
    <property type="entry name" value="4Fe-4S ferredoxins"/>
    <property type="match status" value="1"/>
</dbReference>
<protein>
    <submittedName>
        <fullName evidence="5">[FeFe] hydrogenase (Group B1/B3)</fullName>
    </submittedName>
</protein>
<dbReference type="SUPFAM" id="SSF53920">
    <property type="entry name" value="Fe-only hydrogenase"/>
    <property type="match status" value="1"/>
</dbReference>
<organism evidence="5 6">
    <name type="scientific">Fusibacter tunisiensis</name>
    <dbReference type="NCBI Taxonomy" id="1008308"/>
    <lineage>
        <taxon>Bacteria</taxon>
        <taxon>Bacillati</taxon>
        <taxon>Bacillota</taxon>
        <taxon>Clostridia</taxon>
        <taxon>Eubacteriales</taxon>
        <taxon>Eubacteriales Family XII. Incertae Sedis</taxon>
        <taxon>Fusibacter</taxon>
    </lineage>
</organism>
<dbReference type="PANTHER" id="PTHR11615">
    <property type="entry name" value="NITRATE, FORMATE, IRON DEHYDROGENASE"/>
    <property type="match status" value="1"/>
</dbReference>
<dbReference type="InterPro" id="IPR027631">
    <property type="entry name" value="Mono_FeFe_hydrog"/>
</dbReference>
<accession>A0ABS2MT17</accession>
<dbReference type="InterPro" id="IPR009016">
    <property type="entry name" value="Fe_hydrogenase"/>
</dbReference>
<reference evidence="5 6" key="1">
    <citation type="submission" date="2021-01" db="EMBL/GenBank/DDBJ databases">
        <title>Genomic Encyclopedia of Type Strains, Phase IV (KMG-IV): sequencing the most valuable type-strain genomes for metagenomic binning, comparative biology and taxonomic classification.</title>
        <authorList>
            <person name="Goeker M."/>
        </authorList>
    </citation>
    <scope>NUCLEOTIDE SEQUENCE [LARGE SCALE GENOMIC DNA]</scope>
    <source>
        <strain evidence="5 6">DSM 24436</strain>
    </source>
</reference>